<dbReference type="Proteomes" id="UP000636709">
    <property type="component" value="Unassembled WGS sequence"/>
</dbReference>
<sequence>MRMGPWCRYPYSCAARPRSSAIAGAPSTSVRTTNRSDASSSPPTYTGTCPSGTPACAFFFLPLSPRRMLDDGDDDDEAQSPTRESRRISCLIVDRPPDL</sequence>
<reference evidence="2" key="1">
    <citation type="submission" date="2020-07" db="EMBL/GenBank/DDBJ databases">
        <title>Genome sequence and genetic diversity analysis of an under-domesticated orphan crop, white fonio (Digitaria exilis).</title>
        <authorList>
            <person name="Bennetzen J.L."/>
            <person name="Chen S."/>
            <person name="Ma X."/>
            <person name="Wang X."/>
            <person name="Yssel A.E.J."/>
            <person name="Chaluvadi S.R."/>
            <person name="Johnson M."/>
            <person name="Gangashetty P."/>
            <person name="Hamidou F."/>
            <person name="Sanogo M.D."/>
            <person name="Zwaenepoel A."/>
            <person name="Wallace J."/>
            <person name="Van De Peer Y."/>
            <person name="Van Deynze A."/>
        </authorList>
    </citation>
    <scope>NUCLEOTIDE SEQUENCE</scope>
    <source>
        <tissue evidence="2">Leaves</tissue>
    </source>
</reference>
<feature type="region of interest" description="Disordered" evidence="1">
    <location>
        <begin position="19"/>
        <end position="48"/>
    </location>
</feature>
<feature type="region of interest" description="Disordered" evidence="1">
    <location>
        <begin position="67"/>
        <end position="99"/>
    </location>
</feature>
<protein>
    <submittedName>
        <fullName evidence="2">Uncharacterized protein</fullName>
    </submittedName>
</protein>
<comment type="caution">
    <text evidence="2">The sequence shown here is derived from an EMBL/GenBank/DDBJ whole genome shotgun (WGS) entry which is preliminary data.</text>
</comment>
<keyword evidence="3" id="KW-1185">Reference proteome</keyword>
<evidence type="ECO:0000256" key="1">
    <source>
        <dbReference type="SAM" id="MobiDB-lite"/>
    </source>
</evidence>
<evidence type="ECO:0000313" key="2">
    <source>
        <dbReference type="EMBL" id="KAF8655784.1"/>
    </source>
</evidence>
<dbReference type="EMBL" id="JACEFO010002582">
    <property type="protein sequence ID" value="KAF8655784.1"/>
    <property type="molecule type" value="Genomic_DNA"/>
</dbReference>
<dbReference type="AlphaFoldDB" id="A0A835A5Q6"/>
<proteinExistence type="predicted"/>
<gene>
    <name evidence="2" type="ORF">HU200_060945</name>
</gene>
<feature type="compositionally biased region" description="Polar residues" evidence="1">
    <location>
        <begin position="26"/>
        <end position="48"/>
    </location>
</feature>
<name>A0A835A5Q6_9POAL</name>
<accession>A0A835A5Q6</accession>
<evidence type="ECO:0000313" key="3">
    <source>
        <dbReference type="Proteomes" id="UP000636709"/>
    </source>
</evidence>
<organism evidence="2 3">
    <name type="scientific">Digitaria exilis</name>
    <dbReference type="NCBI Taxonomy" id="1010633"/>
    <lineage>
        <taxon>Eukaryota</taxon>
        <taxon>Viridiplantae</taxon>
        <taxon>Streptophyta</taxon>
        <taxon>Embryophyta</taxon>
        <taxon>Tracheophyta</taxon>
        <taxon>Spermatophyta</taxon>
        <taxon>Magnoliopsida</taxon>
        <taxon>Liliopsida</taxon>
        <taxon>Poales</taxon>
        <taxon>Poaceae</taxon>
        <taxon>PACMAD clade</taxon>
        <taxon>Panicoideae</taxon>
        <taxon>Panicodae</taxon>
        <taxon>Paniceae</taxon>
        <taxon>Anthephorinae</taxon>
        <taxon>Digitaria</taxon>
    </lineage>
</organism>